<keyword evidence="2 4" id="KW-0808">Transferase</keyword>
<dbReference type="Gene3D" id="3.40.50.150">
    <property type="entry name" value="Vaccinia Virus protein VP39"/>
    <property type="match status" value="1"/>
</dbReference>
<feature type="domain" description="Histidine-specific methyltransferase SAM-dependent" evidence="3">
    <location>
        <begin position="20"/>
        <end position="320"/>
    </location>
</feature>
<dbReference type="Proteomes" id="UP001446205">
    <property type="component" value="Unassembled WGS sequence"/>
</dbReference>
<dbReference type="InterPro" id="IPR029063">
    <property type="entry name" value="SAM-dependent_MTases_sf"/>
</dbReference>
<dbReference type="InterPro" id="IPR017804">
    <property type="entry name" value="MeTrfase_EgtD-like"/>
</dbReference>
<dbReference type="SUPFAM" id="SSF53335">
    <property type="entry name" value="S-adenosyl-L-methionine-dependent methyltransferases"/>
    <property type="match status" value="1"/>
</dbReference>
<dbReference type="NCBIfam" id="TIGR03438">
    <property type="entry name" value="egtD_ergothio"/>
    <property type="match status" value="1"/>
</dbReference>
<dbReference type="Pfam" id="PF10017">
    <property type="entry name" value="Methyltransf_33"/>
    <property type="match status" value="1"/>
</dbReference>
<dbReference type="EC" id="2.1.1.44" evidence="4"/>
<organism evidence="4 5">
    <name type="scientific">Thermithiobacillus plumbiphilus</name>
    <dbReference type="NCBI Taxonomy" id="1729899"/>
    <lineage>
        <taxon>Bacteria</taxon>
        <taxon>Pseudomonadati</taxon>
        <taxon>Pseudomonadota</taxon>
        <taxon>Acidithiobacillia</taxon>
        <taxon>Acidithiobacillales</taxon>
        <taxon>Thermithiobacillaceae</taxon>
        <taxon>Thermithiobacillus</taxon>
    </lineage>
</organism>
<evidence type="ECO:0000313" key="5">
    <source>
        <dbReference type="Proteomes" id="UP001446205"/>
    </source>
</evidence>
<sequence length="327" mass="36530">MQATPVDFAFHDLEPGSDDFRADVLQGLAKPGKEIPPKYFYDAEGSKLFSAICELPEYYPTRTEIGILAAQAEEIARLAGPDSLILEYGSGSSQKIRLLIQAMRPCGYVPIEICRSYLQDAAAELTQHFPGLPIHAICADYTQLRHLPAEVKAHGRHMLFFPGSTIGNCTPLQATQLLKTAATLLGPSGALLIGVDLKKDPARLNAAYNDTQGVTAAFNLNLLRRINQELDGDFDLANFRHRAFYNADQGRVEMHLESLADQRVRVADVIFDFRRNESIHTENSYKYTTEEFRQMAETAGFKPLRVWTDAEHLFSVHYLQVGVGWRG</sequence>
<reference evidence="4 5" key="1">
    <citation type="submission" date="2024-04" db="EMBL/GenBank/DDBJ databases">
        <authorList>
            <person name="Abashina T."/>
            <person name="Shaikin A."/>
        </authorList>
    </citation>
    <scope>NUCLEOTIDE SEQUENCE [LARGE SCALE GENOMIC DNA]</scope>
    <source>
        <strain evidence="4 5">AAFK</strain>
    </source>
</reference>
<proteinExistence type="predicted"/>
<dbReference type="GO" id="GO:0032259">
    <property type="term" value="P:methylation"/>
    <property type="evidence" value="ECO:0007669"/>
    <property type="project" value="UniProtKB-KW"/>
</dbReference>
<evidence type="ECO:0000313" key="4">
    <source>
        <dbReference type="EMBL" id="MEK8090435.1"/>
    </source>
</evidence>
<evidence type="ECO:0000259" key="3">
    <source>
        <dbReference type="Pfam" id="PF10017"/>
    </source>
</evidence>
<gene>
    <name evidence="4" type="primary">egtD</name>
    <name evidence="4" type="ORF">WOB96_11765</name>
</gene>
<dbReference type="InterPro" id="IPR035094">
    <property type="entry name" value="EgtD"/>
</dbReference>
<dbReference type="InterPro" id="IPR019257">
    <property type="entry name" value="MeTrfase_dom"/>
</dbReference>
<comment type="caution">
    <text evidence="4">The sequence shown here is derived from an EMBL/GenBank/DDBJ whole genome shotgun (WGS) entry which is preliminary data.</text>
</comment>
<dbReference type="EMBL" id="JBBPCO010000012">
    <property type="protein sequence ID" value="MEK8090435.1"/>
    <property type="molecule type" value="Genomic_DNA"/>
</dbReference>
<dbReference type="PANTHER" id="PTHR43397:SF1">
    <property type="entry name" value="ERGOTHIONEINE BIOSYNTHESIS PROTEIN 1"/>
    <property type="match status" value="1"/>
</dbReference>
<dbReference type="PANTHER" id="PTHR43397">
    <property type="entry name" value="ERGOTHIONEINE BIOSYNTHESIS PROTEIN 1"/>
    <property type="match status" value="1"/>
</dbReference>
<accession>A0ABU9DCH4</accession>
<name>A0ABU9DCH4_9PROT</name>
<keyword evidence="1 4" id="KW-0489">Methyltransferase</keyword>
<keyword evidence="5" id="KW-1185">Reference proteome</keyword>
<dbReference type="InterPro" id="IPR051128">
    <property type="entry name" value="EgtD_Methyltrsf_superfamily"/>
</dbReference>
<dbReference type="PIRSF" id="PIRSF018005">
    <property type="entry name" value="UCP018005"/>
    <property type="match status" value="1"/>
</dbReference>
<evidence type="ECO:0000256" key="2">
    <source>
        <dbReference type="ARBA" id="ARBA00022679"/>
    </source>
</evidence>
<dbReference type="RefSeq" id="WP_341371491.1">
    <property type="nucleotide sequence ID" value="NZ_JBBPCO010000012.1"/>
</dbReference>
<evidence type="ECO:0000256" key="1">
    <source>
        <dbReference type="ARBA" id="ARBA00022603"/>
    </source>
</evidence>
<protein>
    <submittedName>
        <fullName evidence="4">L-histidine N(Alpha)-methyltransferase</fullName>
        <ecNumber evidence="4">2.1.1.44</ecNumber>
    </submittedName>
</protein>
<dbReference type="GO" id="GO:0052706">
    <property type="term" value="F:L-histidine N(alpha)-methyltransferase activity"/>
    <property type="evidence" value="ECO:0007669"/>
    <property type="project" value="UniProtKB-EC"/>
</dbReference>